<evidence type="ECO:0000313" key="2">
    <source>
        <dbReference type="Proteomes" id="UP000789508"/>
    </source>
</evidence>
<dbReference type="Proteomes" id="UP000789508">
    <property type="component" value="Unassembled WGS sequence"/>
</dbReference>
<protein>
    <submittedName>
        <fullName evidence="1">9987_t:CDS:1</fullName>
    </submittedName>
</protein>
<accession>A0A9N9IUG5</accession>
<dbReference type="OrthoDB" id="2414517at2759"/>
<feature type="non-terminal residue" evidence="1">
    <location>
        <position position="109"/>
    </location>
</feature>
<name>A0A9N9IUG5_9GLOM</name>
<proteinExistence type="predicted"/>
<gene>
    <name evidence="1" type="ORF">ALEPTO_LOCUS13285</name>
</gene>
<comment type="caution">
    <text evidence="1">The sequence shown here is derived from an EMBL/GenBank/DDBJ whole genome shotgun (WGS) entry which is preliminary data.</text>
</comment>
<keyword evidence="2" id="KW-1185">Reference proteome</keyword>
<organism evidence="1 2">
    <name type="scientific">Ambispora leptoticha</name>
    <dbReference type="NCBI Taxonomy" id="144679"/>
    <lineage>
        <taxon>Eukaryota</taxon>
        <taxon>Fungi</taxon>
        <taxon>Fungi incertae sedis</taxon>
        <taxon>Mucoromycota</taxon>
        <taxon>Glomeromycotina</taxon>
        <taxon>Glomeromycetes</taxon>
        <taxon>Archaeosporales</taxon>
        <taxon>Ambisporaceae</taxon>
        <taxon>Ambispora</taxon>
    </lineage>
</organism>
<sequence>GGFVKGFVQASVQMKSSLTGRKRKAEEIDNERVVDKVFVIVTDAREWYCMEYILNEERKPSFKLSESVSVVYKSDNMQNMVEGVLSRIVWLLEEAQKPVDASQIDEQTR</sequence>
<feature type="non-terminal residue" evidence="1">
    <location>
        <position position="1"/>
    </location>
</feature>
<reference evidence="1" key="1">
    <citation type="submission" date="2021-06" db="EMBL/GenBank/DDBJ databases">
        <authorList>
            <person name="Kallberg Y."/>
            <person name="Tangrot J."/>
            <person name="Rosling A."/>
        </authorList>
    </citation>
    <scope>NUCLEOTIDE SEQUENCE</scope>
    <source>
        <strain evidence="1">FL130A</strain>
    </source>
</reference>
<evidence type="ECO:0000313" key="1">
    <source>
        <dbReference type="EMBL" id="CAG8750699.1"/>
    </source>
</evidence>
<dbReference type="EMBL" id="CAJVPS010040522">
    <property type="protein sequence ID" value="CAG8750699.1"/>
    <property type="molecule type" value="Genomic_DNA"/>
</dbReference>
<dbReference type="AlphaFoldDB" id="A0A9N9IUG5"/>